<dbReference type="EMBL" id="CAJNNW010024359">
    <property type="protein sequence ID" value="CAE8672081.1"/>
    <property type="molecule type" value="Genomic_DNA"/>
</dbReference>
<accession>A0A813J327</accession>
<organism evidence="5 6">
    <name type="scientific">Polarella glacialis</name>
    <name type="common">Dinoflagellate</name>
    <dbReference type="NCBI Taxonomy" id="89957"/>
    <lineage>
        <taxon>Eukaryota</taxon>
        <taxon>Sar</taxon>
        <taxon>Alveolata</taxon>
        <taxon>Dinophyceae</taxon>
        <taxon>Suessiales</taxon>
        <taxon>Suessiaceae</taxon>
        <taxon>Polarella</taxon>
    </lineage>
</organism>
<dbReference type="InterPro" id="IPR050091">
    <property type="entry name" value="PKS_NRPS_Biosynth_Enz"/>
</dbReference>
<feature type="domain" description="Carrier" evidence="4">
    <location>
        <begin position="198"/>
        <end position="274"/>
    </location>
</feature>
<proteinExistence type="predicted"/>
<dbReference type="PANTHER" id="PTHR43775:SF37">
    <property type="entry name" value="SI:DKEY-61P9.11"/>
    <property type="match status" value="1"/>
</dbReference>
<gene>
    <name evidence="5" type="ORF">PGLA2088_LOCUS17870</name>
</gene>
<keyword evidence="1" id="KW-0596">Phosphopantetheine</keyword>
<dbReference type="Proteomes" id="UP000626109">
    <property type="component" value="Unassembled WGS sequence"/>
</dbReference>
<protein>
    <recommendedName>
        <fullName evidence="4">Carrier domain-containing protein</fullName>
    </recommendedName>
</protein>
<dbReference type="GO" id="GO:0004312">
    <property type="term" value="F:fatty acid synthase activity"/>
    <property type="evidence" value="ECO:0007669"/>
    <property type="project" value="TreeGrafter"/>
</dbReference>
<feature type="domain" description="Carrier" evidence="4">
    <location>
        <begin position="78"/>
        <end position="154"/>
    </location>
</feature>
<evidence type="ECO:0000256" key="2">
    <source>
        <dbReference type="ARBA" id="ARBA00022553"/>
    </source>
</evidence>
<dbReference type="Pfam" id="PF00550">
    <property type="entry name" value="PP-binding"/>
    <property type="match status" value="2"/>
</dbReference>
<dbReference type="InterPro" id="IPR036736">
    <property type="entry name" value="ACP-like_sf"/>
</dbReference>
<name>A0A813J327_POLGL</name>
<evidence type="ECO:0000256" key="3">
    <source>
        <dbReference type="SAM" id="MobiDB-lite"/>
    </source>
</evidence>
<keyword evidence="2" id="KW-0597">Phosphoprotein</keyword>
<sequence length="274" mass="28424">VSGSSFGFGGVNAHFILEATWAEQTMLAQAPSSADLFGSGAFGVRSRSGATESAGSSEPGPGLASGIRAHLGAEGPGLSLESVRQLVVETARSVLQDEEMPDMDSSLAESGVDSLSSVSLRNELQKRTGLSLPGTLMFDFPSTQAIAEHLVELGQSSSWPQVSSLPPTATAVSVAVEGDGELRPGPTALGVPEATTVLSLEAVRQVVLDTARTVLEDAEMPEMDASLAESGLDSLSAVSLRNELQRQTGLALPGTLMFDYPSMAEIADYLQEVT</sequence>
<evidence type="ECO:0000313" key="5">
    <source>
        <dbReference type="EMBL" id="CAE8672081.1"/>
    </source>
</evidence>
<comment type="caution">
    <text evidence="5">The sequence shown here is derived from an EMBL/GenBank/DDBJ whole genome shotgun (WGS) entry which is preliminary data.</text>
</comment>
<dbReference type="GO" id="GO:0006633">
    <property type="term" value="P:fatty acid biosynthetic process"/>
    <property type="evidence" value="ECO:0007669"/>
    <property type="project" value="TreeGrafter"/>
</dbReference>
<reference evidence="5" key="1">
    <citation type="submission" date="2021-02" db="EMBL/GenBank/DDBJ databases">
        <authorList>
            <person name="Dougan E. K."/>
            <person name="Rhodes N."/>
            <person name="Thang M."/>
            <person name="Chan C."/>
        </authorList>
    </citation>
    <scope>NUCLEOTIDE SEQUENCE</scope>
</reference>
<feature type="region of interest" description="Disordered" evidence="3">
    <location>
        <begin position="47"/>
        <end position="69"/>
    </location>
</feature>
<evidence type="ECO:0000256" key="1">
    <source>
        <dbReference type="ARBA" id="ARBA00022450"/>
    </source>
</evidence>
<dbReference type="PROSITE" id="PS50075">
    <property type="entry name" value="CARRIER"/>
    <property type="match status" value="2"/>
</dbReference>
<dbReference type="SMART" id="SM00823">
    <property type="entry name" value="PKS_PP"/>
    <property type="match status" value="2"/>
</dbReference>
<dbReference type="Gene3D" id="1.10.1200.10">
    <property type="entry name" value="ACP-like"/>
    <property type="match status" value="2"/>
</dbReference>
<dbReference type="SUPFAM" id="SSF47336">
    <property type="entry name" value="ACP-like"/>
    <property type="match status" value="2"/>
</dbReference>
<dbReference type="InterPro" id="IPR020806">
    <property type="entry name" value="PKS_PP-bd"/>
</dbReference>
<dbReference type="AlphaFoldDB" id="A0A813J327"/>
<evidence type="ECO:0000259" key="4">
    <source>
        <dbReference type="PROSITE" id="PS50075"/>
    </source>
</evidence>
<dbReference type="PANTHER" id="PTHR43775">
    <property type="entry name" value="FATTY ACID SYNTHASE"/>
    <property type="match status" value="1"/>
</dbReference>
<feature type="non-terminal residue" evidence="5">
    <location>
        <position position="274"/>
    </location>
</feature>
<dbReference type="InterPro" id="IPR009081">
    <property type="entry name" value="PP-bd_ACP"/>
</dbReference>
<dbReference type="GO" id="GO:0031177">
    <property type="term" value="F:phosphopantetheine binding"/>
    <property type="evidence" value="ECO:0007669"/>
    <property type="project" value="InterPro"/>
</dbReference>
<evidence type="ECO:0000313" key="6">
    <source>
        <dbReference type="Proteomes" id="UP000626109"/>
    </source>
</evidence>